<dbReference type="PANTHER" id="PTHR43649:SF33">
    <property type="entry name" value="POLYGALACTURONAN_RHAMNOGALACTURONAN-BINDING PROTEIN YTCQ"/>
    <property type="match status" value="1"/>
</dbReference>
<dbReference type="Proteomes" id="UP000564644">
    <property type="component" value="Unassembled WGS sequence"/>
</dbReference>
<keyword evidence="5" id="KW-0449">Lipoprotein</keyword>
<comment type="caution">
    <text evidence="7">The sequence shown here is derived from an EMBL/GenBank/DDBJ whole genome shotgun (WGS) entry which is preliminary data.</text>
</comment>
<dbReference type="Pfam" id="PF01547">
    <property type="entry name" value="SBP_bac_1"/>
    <property type="match status" value="1"/>
</dbReference>
<evidence type="ECO:0000256" key="3">
    <source>
        <dbReference type="ARBA" id="ARBA00023136"/>
    </source>
</evidence>
<evidence type="ECO:0000256" key="2">
    <source>
        <dbReference type="ARBA" id="ARBA00022729"/>
    </source>
</evidence>
<evidence type="ECO:0000256" key="1">
    <source>
        <dbReference type="ARBA" id="ARBA00022475"/>
    </source>
</evidence>
<reference evidence="7 8" key="1">
    <citation type="submission" date="2020-08" db="EMBL/GenBank/DDBJ databases">
        <title>Cohnella phylogeny.</title>
        <authorList>
            <person name="Dunlap C."/>
        </authorList>
    </citation>
    <scope>NUCLEOTIDE SEQUENCE [LARGE SCALE GENOMIC DNA]</scope>
    <source>
        <strain evidence="7 8">CBP 2801</strain>
    </source>
</reference>
<name>A0A7X0VUX3_9BACL</name>
<dbReference type="PANTHER" id="PTHR43649">
    <property type="entry name" value="ARABINOSE-BINDING PROTEIN-RELATED"/>
    <property type="match status" value="1"/>
</dbReference>
<dbReference type="RefSeq" id="WP_185129032.1">
    <property type="nucleotide sequence ID" value="NZ_JACJVO010000011.1"/>
</dbReference>
<keyword evidence="2 6" id="KW-0732">Signal</keyword>
<feature type="chain" id="PRO_5039095277" evidence="6">
    <location>
        <begin position="21"/>
        <end position="466"/>
    </location>
</feature>
<dbReference type="SUPFAM" id="SSF53850">
    <property type="entry name" value="Periplasmic binding protein-like II"/>
    <property type="match status" value="1"/>
</dbReference>
<dbReference type="PROSITE" id="PS51257">
    <property type="entry name" value="PROKAR_LIPOPROTEIN"/>
    <property type="match status" value="1"/>
</dbReference>
<evidence type="ECO:0000313" key="8">
    <source>
        <dbReference type="Proteomes" id="UP000564644"/>
    </source>
</evidence>
<proteinExistence type="predicted"/>
<keyword evidence="3" id="KW-0472">Membrane</keyword>
<accession>A0A7X0VUX3</accession>
<sequence>MRIRKKAAASVLLASLIVVATGCGSGGNESGVAPASPQNSQTSVAGKSNEKIHLRFTYWGSTYEKEVISKAIDKFSKDTGISVEGIIIPSEYETKLTTMIASNDAPDVGYLGPPTAYKWYEDGKLANIKDLFQSNAGTTEEDYVDGVIARKGDGIVGLMNNLESYALFYNKDAFAEAGVEAPPTKPGEAWTWDQFIEVAKKLTIDNKGRNALDPDFDAKNIRQYGFNMDLWSGTMEALLLRNGTQYYPDKGSTTGINTPAFNQVFQNVADLINVYHVMPSPTTAKSMPAPAVALQSKRYAMVLDGQWVCNDFAKSKGLNYGIGVIPKMTTTTAVYSGALGVVFSASKHPKEAWMLLQYITNPESSLELFRDGLWMPNRKAYYTDESKIGAWASPSAARVDGYKDVLVDPIINDSQVTSEVYVKNFGDINNILFPALDQAWTGKKTVDDVMKEVMPQIKPLLEGSIQ</sequence>
<evidence type="ECO:0000256" key="4">
    <source>
        <dbReference type="ARBA" id="ARBA00023139"/>
    </source>
</evidence>
<keyword evidence="4" id="KW-0564">Palmitate</keyword>
<keyword evidence="8" id="KW-1185">Reference proteome</keyword>
<dbReference type="Gene3D" id="3.40.190.10">
    <property type="entry name" value="Periplasmic binding protein-like II"/>
    <property type="match status" value="1"/>
</dbReference>
<organism evidence="7 8">
    <name type="scientific">Cohnella zeiphila</name>
    <dbReference type="NCBI Taxonomy" id="2761120"/>
    <lineage>
        <taxon>Bacteria</taxon>
        <taxon>Bacillati</taxon>
        <taxon>Bacillota</taxon>
        <taxon>Bacilli</taxon>
        <taxon>Bacillales</taxon>
        <taxon>Paenibacillaceae</taxon>
        <taxon>Cohnella</taxon>
    </lineage>
</organism>
<dbReference type="CDD" id="cd13585">
    <property type="entry name" value="PBP2_TMBP_like"/>
    <property type="match status" value="1"/>
</dbReference>
<dbReference type="InterPro" id="IPR006059">
    <property type="entry name" value="SBP"/>
</dbReference>
<dbReference type="EMBL" id="JACJVO010000011">
    <property type="protein sequence ID" value="MBB6731361.1"/>
    <property type="molecule type" value="Genomic_DNA"/>
</dbReference>
<evidence type="ECO:0000256" key="5">
    <source>
        <dbReference type="ARBA" id="ARBA00023288"/>
    </source>
</evidence>
<dbReference type="AlphaFoldDB" id="A0A7X0VUX3"/>
<feature type="signal peptide" evidence="6">
    <location>
        <begin position="1"/>
        <end position="20"/>
    </location>
</feature>
<dbReference type="InterPro" id="IPR050490">
    <property type="entry name" value="Bact_solute-bd_prot1"/>
</dbReference>
<keyword evidence="1" id="KW-1003">Cell membrane</keyword>
<protein>
    <submittedName>
        <fullName evidence="7">Sugar ABC transporter substrate-binding protein</fullName>
    </submittedName>
</protein>
<gene>
    <name evidence="7" type="ORF">H7C18_10635</name>
</gene>
<evidence type="ECO:0000313" key="7">
    <source>
        <dbReference type="EMBL" id="MBB6731361.1"/>
    </source>
</evidence>
<evidence type="ECO:0000256" key="6">
    <source>
        <dbReference type="SAM" id="SignalP"/>
    </source>
</evidence>